<dbReference type="EMBL" id="DVHK01000094">
    <property type="protein sequence ID" value="HIR67315.1"/>
    <property type="molecule type" value="Genomic_DNA"/>
</dbReference>
<reference evidence="1" key="2">
    <citation type="journal article" date="2021" name="PeerJ">
        <title>Extensive microbial diversity within the chicken gut microbiome revealed by metagenomics and culture.</title>
        <authorList>
            <person name="Gilroy R."/>
            <person name="Ravi A."/>
            <person name="Getino M."/>
            <person name="Pursley I."/>
            <person name="Horton D.L."/>
            <person name="Alikhan N.F."/>
            <person name="Baker D."/>
            <person name="Gharbi K."/>
            <person name="Hall N."/>
            <person name="Watson M."/>
            <person name="Adriaenssens E.M."/>
            <person name="Foster-Nyarko E."/>
            <person name="Jarju S."/>
            <person name="Secka A."/>
            <person name="Antonio M."/>
            <person name="Oren A."/>
            <person name="Chaudhuri R.R."/>
            <person name="La Ragione R."/>
            <person name="Hildebrand F."/>
            <person name="Pallen M.J."/>
        </authorList>
    </citation>
    <scope>NUCLEOTIDE SEQUENCE</scope>
    <source>
        <strain evidence="1">ChiW16-3235</strain>
    </source>
</reference>
<dbReference type="Proteomes" id="UP000823913">
    <property type="component" value="Unassembled WGS sequence"/>
</dbReference>
<reference evidence="1" key="1">
    <citation type="submission" date="2020-10" db="EMBL/GenBank/DDBJ databases">
        <authorList>
            <person name="Gilroy R."/>
        </authorList>
    </citation>
    <scope>NUCLEOTIDE SEQUENCE</scope>
    <source>
        <strain evidence="1">ChiW16-3235</strain>
    </source>
</reference>
<accession>A0A9D1E6F8</accession>
<evidence type="ECO:0000313" key="2">
    <source>
        <dbReference type="Proteomes" id="UP000823913"/>
    </source>
</evidence>
<evidence type="ECO:0000313" key="1">
    <source>
        <dbReference type="EMBL" id="HIR67315.1"/>
    </source>
</evidence>
<protein>
    <recommendedName>
        <fullName evidence="3">PepSY domain-containing protein</fullName>
    </recommendedName>
</protein>
<dbReference type="AlphaFoldDB" id="A0A9D1E6F8"/>
<gene>
    <name evidence="1" type="ORF">IAB94_04650</name>
</gene>
<organism evidence="1 2">
    <name type="scientific">Candidatus Coproplasma avicola</name>
    <dbReference type="NCBI Taxonomy" id="2840744"/>
    <lineage>
        <taxon>Bacteria</taxon>
        <taxon>Bacillati</taxon>
        <taxon>Bacillota</taxon>
        <taxon>Clostridia</taxon>
        <taxon>Eubacteriales</taxon>
        <taxon>Candidatus Coproplasma</taxon>
    </lineage>
</organism>
<comment type="caution">
    <text evidence="1">The sequence shown here is derived from an EMBL/GenBank/DDBJ whole genome shotgun (WGS) entry which is preliminary data.</text>
</comment>
<name>A0A9D1E6F8_9FIRM</name>
<proteinExistence type="predicted"/>
<evidence type="ECO:0008006" key="3">
    <source>
        <dbReference type="Google" id="ProtNLM"/>
    </source>
</evidence>
<sequence length="211" mass="22972">MTAMTSAAAALFALSACGSGEINYTDYISEKRDRVYLYEDDNLTVKVQLTSRESPYLSDGYKGDMQDICEIFVKFSQSPENVTATLGESGGEMSYMSVTDSFYLSFAAAEIGDSASVTLTCDGTERQIDAPGVLYDGVITCEDALESARQYDGDLFAALTNGNNFEGEIYVRLLADEGKCYYYVGVIDREGNTSAYLVDGENGNVIAERKL</sequence>